<dbReference type="EMBL" id="QJKC01000002">
    <property type="protein sequence ID" value="PXX50582.1"/>
    <property type="molecule type" value="Genomic_DNA"/>
</dbReference>
<dbReference type="Proteomes" id="UP000248395">
    <property type="component" value="Unassembled WGS sequence"/>
</dbReference>
<organism evidence="2 3">
    <name type="scientific">Aquitalea magnusonii</name>
    <dbReference type="NCBI Taxonomy" id="332411"/>
    <lineage>
        <taxon>Bacteria</taxon>
        <taxon>Pseudomonadati</taxon>
        <taxon>Pseudomonadota</taxon>
        <taxon>Betaproteobacteria</taxon>
        <taxon>Neisseriales</taxon>
        <taxon>Chromobacteriaceae</taxon>
        <taxon>Aquitalea</taxon>
    </lineage>
</organism>
<comment type="caution">
    <text evidence="2">The sequence shown here is derived from an EMBL/GenBank/DDBJ whole genome shotgun (WGS) entry which is preliminary data.</text>
</comment>
<name>A0A318JLG1_9NEIS</name>
<feature type="domain" description="Peptidase C45 hydrolase" evidence="1">
    <location>
        <begin position="112"/>
        <end position="316"/>
    </location>
</feature>
<dbReference type="InterPro" id="IPR047794">
    <property type="entry name" value="C45_proenzyme-like"/>
</dbReference>
<reference evidence="2 3" key="1">
    <citation type="submission" date="2018-05" db="EMBL/GenBank/DDBJ databases">
        <title>Genomic Encyclopedia of Type Strains, Phase IV (KMG-IV): sequencing the most valuable type-strain genomes for metagenomic binning, comparative biology and taxonomic classification.</title>
        <authorList>
            <person name="Goeker M."/>
        </authorList>
    </citation>
    <scope>NUCLEOTIDE SEQUENCE [LARGE SCALE GENOMIC DNA]</scope>
    <source>
        <strain evidence="2 3">DSM 25134</strain>
    </source>
</reference>
<dbReference type="GO" id="GO:0016787">
    <property type="term" value="F:hydrolase activity"/>
    <property type="evidence" value="ECO:0007669"/>
    <property type="project" value="UniProtKB-KW"/>
</dbReference>
<dbReference type="NCBIfam" id="NF040521">
    <property type="entry name" value="C45_proenzyme"/>
    <property type="match status" value="1"/>
</dbReference>
<dbReference type="SUPFAM" id="SSF56235">
    <property type="entry name" value="N-terminal nucleophile aminohydrolases (Ntn hydrolases)"/>
    <property type="match status" value="1"/>
</dbReference>
<proteinExistence type="predicted"/>
<protein>
    <submittedName>
        <fullName evidence="2">Putative choloylglycine hydrolase</fullName>
    </submittedName>
</protein>
<evidence type="ECO:0000313" key="2">
    <source>
        <dbReference type="EMBL" id="PXX50582.1"/>
    </source>
</evidence>
<keyword evidence="3" id="KW-1185">Reference proteome</keyword>
<evidence type="ECO:0000259" key="1">
    <source>
        <dbReference type="Pfam" id="PF03417"/>
    </source>
</evidence>
<dbReference type="Pfam" id="PF03417">
    <property type="entry name" value="AAT"/>
    <property type="match status" value="1"/>
</dbReference>
<gene>
    <name evidence="2" type="ORF">DFR38_102239</name>
</gene>
<keyword evidence="2" id="KW-0378">Hydrolase</keyword>
<evidence type="ECO:0000313" key="3">
    <source>
        <dbReference type="Proteomes" id="UP000248395"/>
    </source>
</evidence>
<accession>A0A318JLG1</accession>
<dbReference type="AlphaFoldDB" id="A0A318JLG1"/>
<dbReference type="Gene3D" id="3.60.60.10">
    <property type="entry name" value="Penicillin V Acylase, Chain A"/>
    <property type="match status" value="1"/>
</dbReference>
<sequence>MAAVINLVRHMRCTFEAIREYTPGARWQALFQLRWPAYQQWFLRDGYRARPSYLAGRRALRQHMPELAQLYQQLCELAGGGDLEARFLSQWCPPSYISGCSQAVWLDPYGVEGPLLARNYDYAPSLLEGSWLSTRWLGRQVLAMSDCLWGALDGINEDGLAVSLSFGGRTAVGEGFGIPLVMRYLLETASNTAEAVAILQRLPVHMTYNISLLDKCSHWATVFVAPDRPTEVVSRSAVANHQHGLEWQAHARATLSEEREWMLGQGVRKAERADDVLRTLLRPPLFQTAYGRGYGTLYTAAYHPHTLMAELLWPDMRWPQYCLDVQEGVLNVRFDANHAG</sequence>
<dbReference type="InterPro" id="IPR005079">
    <property type="entry name" value="Peptidase_C45_hydrolase"/>
</dbReference>
<dbReference type="InterPro" id="IPR029055">
    <property type="entry name" value="Ntn_hydrolases_N"/>
</dbReference>